<organism evidence="2 3">
    <name type="scientific">Rhizopus stolonifer</name>
    <name type="common">Rhizopus nigricans</name>
    <dbReference type="NCBI Taxonomy" id="4846"/>
    <lineage>
        <taxon>Eukaryota</taxon>
        <taxon>Fungi</taxon>
        <taxon>Fungi incertae sedis</taxon>
        <taxon>Mucoromycota</taxon>
        <taxon>Mucoromycotina</taxon>
        <taxon>Mucoromycetes</taxon>
        <taxon>Mucorales</taxon>
        <taxon>Mucorineae</taxon>
        <taxon>Rhizopodaceae</taxon>
        <taxon>Rhizopus</taxon>
    </lineage>
</organism>
<gene>
    <name evidence="2" type="ORF">CU098_006762</name>
</gene>
<dbReference type="AlphaFoldDB" id="A0A367KHT7"/>
<dbReference type="EMBL" id="PJQM01001703">
    <property type="protein sequence ID" value="RCI01701.1"/>
    <property type="molecule type" value="Genomic_DNA"/>
</dbReference>
<feature type="region of interest" description="Disordered" evidence="1">
    <location>
        <begin position="219"/>
        <end position="240"/>
    </location>
</feature>
<dbReference type="STRING" id="4846.A0A367KHT7"/>
<dbReference type="Gene3D" id="1.10.472.10">
    <property type="entry name" value="Cyclin-like"/>
    <property type="match status" value="1"/>
</dbReference>
<evidence type="ECO:0000313" key="2">
    <source>
        <dbReference type="EMBL" id="RCI01701.1"/>
    </source>
</evidence>
<evidence type="ECO:0008006" key="4">
    <source>
        <dbReference type="Google" id="ProtNLM"/>
    </source>
</evidence>
<evidence type="ECO:0000256" key="1">
    <source>
        <dbReference type="SAM" id="MobiDB-lite"/>
    </source>
</evidence>
<proteinExistence type="predicted"/>
<sequence>MKTKLEATKKPVADINASPYSVRKKDQDLTIEKEKKVRLSAAYSPSYNQACLILQAIQVNGRRRLSPNCVLQLANYIARAWETSSTQSTVDSISKTMNDLLDTGVLFPEKNLNEALIEFCKNDMNTQSVSPSITLLIAIDYIGRLKQRYSNIKGTEGCGQRLIFVAYAMASKYVHINLKSIINTTQDSLLPTHESLSPIPCSAERSTIRREPITLPSLKEQILPSPPTSPKSHSDSSPMNYHYFKSTRKTMTLPSNQNISRMELEFLHFLNYDLSLKDTMKWINWAQNFDDDLDNL</sequence>
<protein>
    <recommendedName>
        <fullName evidence="4">Cyclin N-terminal domain-containing protein</fullName>
    </recommendedName>
</protein>
<name>A0A367KHT7_RHIST</name>
<reference evidence="2 3" key="1">
    <citation type="journal article" date="2018" name="G3 (Bethesda)">
        <title>Phylogenetic and Phylogenomic Definition of Rhizopus Species.</title>
        <authorList>
            <person name="Gryganskyi A.P."/>
            <person name="Golan J."/>
            <person name="Dolatabadi S."/>
            <person name="Mondo S."/>
            <person name="Robb S."/>
            <person name="Idnurm A."/>
            <person name="Muszewska A."/>
            <person name="Steczkiewicz K."/>
            <person name="Masonjones S."/>
            <person name="Liao H.L."/>
            <person name="Gajdeczka M.T."/>
            <person name="Anike F."/>
            <person name="Vuek A."/>
            <person name="Anishchenko I.M."/>
            <person name="Voigt K."/>
            <person name="de Hoog G.S."/>
            <person name="Smith M.E."/>
            <person name="Heitman J."/>
            <person name="Vilgalys R."/>
            <person name="Stajich J.E."/>
        </authorList>
    </citation>
    <scope>NUCLEOTIDE SEQUENCE [LARGE SCALE GENOMIC DNA]</scope>
    <source>
        <strain evidence="2 3">LSU 92-RS-03</strain>
    </source>
</reference>
<dbReference type="OrthoDB" id="244495at2759"/>
<accession>A0A367KHT7</accession>
<dbReference type="Proteomes" id="UP000253551">
    <property type="component" value="Unassembled WGS sequence"/>
</dbReference>
<keyword evidence="3" id="KW-1185">Reference proteome</keyword>
<comment type="caution">
    <text evidence="2">The sequence shown here is derived from an EMBL/GenBank/DDBJ whole genome shotgun (WGS) entry which is preliminary data.</text>
</comment>
<evidence type="ECO:0000313" key="3">
    <source>
        <dbReference type="Proteomes" id="UP000253551"/>
    </source>
</evidence>